<comment type="similarity">
    <text evidence="5">Belongs to the peptidase S1 family. CLIP subfamily.</text>
</comment>
<dbReference type="Ensembl" id="ENSCPBT00000007098.1">
    <property type="protein sequence ID" value="ENSCPBP00000005843.1"/>
    <property type="gene ID" value="ENSCPBG00000004666.1"/>
</dbReference>
<reference evidence="7" key="2">
    <citation type="submission" date="2025-09" db="UniProtKB">
        <authorList>
            <consortium name="Ensembl"/>
        </authorList>
    </citation>
    <scope>IDENTIFICATION</scope>
</reference>
<dbReference type="Proteomes" id="UP000694380">
    <property type="component" value="Unplaced"/>
</dbReference>
<reference evidence="7" key="1">
    <citation type="submission" date="2025-08" db="UniProtKB">
        <authorList>
            <consortium name="Ensembl"/>
        </authorList>
    </citation>
    <scope>IDENTIFICATION</scope>
</reference>
<dbReference type="InterPro" id="IPR001314">
    <property type="entry name" value="Peptidase_S1A"/>
</dbReference>
<dbReference type="PROSITE" id="PS50240">
    <property type="entry name" value="TRYPSIN_DOM"/>
    <property type="match status" value="1"/>
</dbReference>
<dbReference type="InterPro" id="IPR009003">
    <property type="entry name" value="Peptidase_S1_PA"/>
</dbReference>
<dbReference type="GO" id="GO:0006508">
    <property type="term" value="P:proteolysis"/>
    <property type="evidence" value="ECO:0007669"/>
    <property type="project" value="UniProtKB-KW"/>
</dbReference>
<accession>A0A8C3FHV9</accession>
<feature type="domain" description="Peptidase S1" evidence="6">
    <location>
        <begin position="1"/>
        <end position="184"/>
    </location>
</feature>
<keyword evidence="8" id="KW-1185">Reference proteome</keyword>
<evidence type="ECO:0000256" key="3">
    <source>
        <dbReference type="ARBA" id="ARBA00022825"/>
    </source>
</evidence>
<evidence type="ECO:0000256" key="4">
    <source>
        <dbReference type="ARBA" id="ARBA00023157"/>
    </source>
</evidence>
<evidence type="ECO:0000313" key="8">
    <source>
        <dbReference type="Proteomes" id="UP000694380"/>
    </source>
</evidence>
<sequence>IHSMFQDPAVWAAYMGTISLSGSDSSTVKAGVGRIIPHPSYNTDTADFDVAVLELDSPVPFNKYIQPACLPGPGHRFPAGRKVWGPGGTYSSSQEATVELLDQALCTSLYSHTLTDRMMCAGYLEGKIDSCQGDSGGPLVCEEPSGKFFLAGIVSWGIGCAEAKRPGVYARVTQLRDWILDNVRGYPVPLMRSLPQTAQAHS</sequence>
<dbReference type="Gene3D" id="2.40.10.10">
    <property type="entry name" value="Trypsin-like serine proteases"/>
    <property type="match status" value="2"/>
</dbReference>
<dbReference type="InterPro" id="IPR043504">
    <property type="entry name" value="Peptidase_S1_PA_chymotrypsin"/>
</dbReference>
<dbReference type="InterPro" id="IPR033116">
    <property type="entry name" value="TRYPSIN_SER"/>
</dbReference>
<proteinExistence type="inferred from homology"/>
<dbReference type="PANTHER" id="PTHR24252">
    <property type="entry name" value="ACROSIN-RELATED"/>
    <property type="match status" value="1"/>
</dbReference>
<dbReference type="SUPFAM" id="SSF50494">
    <property type="entry name" value="Trypsin-like serine proteases"/>
    <property type="match status" value="1"/>
</dbReference>
<evidence type="ECO:0000256" key="5">
    <source>
        <dbReference type="ARBA" id="ARBA00024195"/>
    </source>
</evidence>
<dbReference type="FunFam" id="2.40.10.10:FF:000002">
    <property type="entry name" value="Transmembrane protease serine"/>
    <property type="match status" value="1"/>
</dbReference>
<dbReference type="CDD" id="cd00190">
    <property type="entry name" value="Tryp_SPc"/>
    <property type="match status" value="1"/>
</dbReference>
<dbReference type="Pfam" id="PF00089">
    <property type="entry name" value="Trypsin"/>
    <property type="match status" value="1"/>
</dbReference>
<dbReference type="OMA" id="SCARANK"/>
<evidence type="ECO:0000259" key="6">
    <source>
        <dbReference type="PROSITE" id="PS50240"/>
    </source>
</evidence>
<dbReference type="InterPro" id="IPR001254">
    <property type="entry name" value="Trypsin_dom"/>
</dbReference>
<keyword evidence="2" id="KW-0378">Hydrolase</keyword>
<dbReference type="GeneTree" id="ENSGT00940000159993"/>
<keyword evidence="3" id="KW-0720">Serine protease</keyword>
<organism evidence="7 8">
    <name type="scientific">Chrysemys picta bellii</name>
    <name type="common">Western painted turtle</name>
    <name type="synonym">Emys bellii</name>
    <dbReference type="NCBI Taxonomy" id="8478"/>
    <lineage>
        <taxon>Eukaryota</taxon>
        <taxon>Metazoa</taxon>
        <taxon>Chordata</taxon>
        <taxon>Craniata</taxon>
        <taxon>Vertebrata</taxon>
        <taxon>Euteleostomi</taxon>
        <taxon>Archelosauria</taxon>
        <taxon>Testudinata</taxon>
        <taxon>Testudines</taxon>
        <taxon>Cryptodira</taxon>
        <taxon>Durocryptodira</taxon>
        <taxon>Testudinoidea</taxon>
        <taxon>Emydidae</taxon>
        <taxon>Chrysemys</taxon>
    </lineage>
</organism>
<evidence type="ECO:0000313" key="7">
    <source>
        <dbReference type="Ensembl" id="ENSCPBP00000005843.1"/>
    </source>
</evidence>
<dbReference type="PRINTS" id="PR00722">
    <property type="entry name" value="CHYMOTRYPSIN"/>
</dbReference>
<dbReference type="SMART" id="SM00020">
    <property type="entry name" value="Tryp_SPc"/>
    <property type="match status" value="1"/>
</dbReference>
<dbReference type="GO" id="GO:0004252">
    <property type="term" value="F:serine-type endopeptidase activity"/>
    <property type="evidence" value="ECO:0007669"/>
    <property type="project" value="InterPro"/>
</dbReference>
<dbReference type="PANTHER" id="PTHR24252:SF26">
    <property type="entry name" value="TRANSMEMBRANE SERINE PROTEASE 9"/>
    <property type="match status" value="1"/>
</dbReference>
<keyword evidence="4" id="KW-1015">Disulfide bond</keyword>
<dbReference type="PROSITE" id="PS00135">
    <property type="entry name" value="TRYPSIN_SER"/>
    <property type="match status" value="1"/>
</dbReference>
<keyword evidence="1" id="KW-0645">Protease</keyword>
<evidence type="ECO:0000256" key="1">
    <source>
        <dbReference type="ARBA" id="ARBA00022670"/>
    </source>
</evidence>
<evidence type="ECO:0000256" key="2">
    <source>
        <dbReference type="ARBA" id="ARBA00022801"/>
    </source>
</evidence>
<name>A0A8C3FHV9_CHRPI</name>
<dbReference type="AlphaFoldDB" id="A0A8C3FHV9"/>
<protein>
    <recommendedName>
        <fullName evidence="6">Peptidase S1 domain-containing protein</fullName>
    </recommendedName>
</protein>